<name>A0ABR8BUS6_APHFL</name>
<dbReference type="Proteomes" id="UP000606721">
    <property type="component" value="Unassembled WGS sequence"/>
</dbReference>
<accession>A0ABR8BUS6</accession>
<dbReference type="RefSeq" id="WP_190382554.1">
    <property type="nucleotide sequence ID" value="NZ_JACJQT010000011.1"/>
</dbReference>
<comment type="caution">
    <text evidence="1">The sequence shown here is derived from an EMBL/GenBank/DDBJ whole genome shotgun (WGS) entry which is preliminary data.</text>
</comment>
<evidence type="ECO:0000313" key="1">
    <source>
        <dbReference type="EMBL" id="MBD2277953.1"/>
    </source>
</evidence>
<proteinExistence type="predicted"/>
<evidence type="ECO:0000313" key="2">
    <source>
        <dbReference type="Proteomes" id="UP000606721"/>
    </source>
</evidence>
<organism evidence="1 2">
    <name type="scientific">Aphanizomenon flos-aquae FACHB-1040</name>
    <dbReference type="NCBI Taxonomy" id="2692887"/>
    <lineage>
        <taxon>Bacteria</taxon>
        <taxon>Bacillati</taxon>
        <taxon>Cyanobacteriota</taxon>
        <taxon>Cyanophyceae</taxon>
        <taxon>Nostocales</taxon>
        <taxon>Aphanizomenonaceae</taxon>
        <taxon>Aphanizomenon</taxon>
    </lineage>
</organism>
<dbReference type="EMBL" id="JACJQT010000011">
    <property type="protein sequence ID" value="MBD2277953.1"/>
    <property type="molecule type" value="Genomic_DNA"/>
</dbReference>
<protein>
    <submittedName>
        <fullName evidence="1">Uncharacterized protein</fullName>
    </submittedName>
</protein>
<sequence>MTISANTPFPNLIPQNLESVTLMSDRSSATLGAELVYTQDASGRYLTFYWQHSQYLECDPQKIVDVLSQPPITSLRVSEGL</sequence>
<gene>
    <name evidence="1" type="ORF">H6F99_06365</name>
</gene>
<keyword evidence="2" id="KW-1185">Reference proteome</keyword>
<reference evidence="1 2" key="1">
    <citation type="journal article" date="2020" name="ISME J.">
        <title>Comparative genomics reveals insights into cyanobacterial evolution and habitat adaptation.</title>
        <authorList>
            <person name="Chen M.Y."/>
            <person name="Teng W.K."/>
            <person name="Zhao L."/>
            <person name="Hu C.X."/>
            <person name="Zhou Y.K."/>
            <person name="Han B.P."/>
            <person name="Song L.R."/>
            <person name="Shu W.S."/>
        </authorList>
    </citation>
    <scope>NUCLEOTIDE SEQUENCE [LARGE SCALE GENOMIC DNA]</scope>
    <source>
        <strain evidence="1 2">FACHB-1040</strain>
    </source>
</reference>